<sequence length="343" mass="36086">MMQKKQTLRFGIIFALLVVTFVIMGALNACTGSIAIAPKEVLRILFAGSGEGSKAADVIWKIRLPRLLAAALLGGALSVSGFLLQSFFRNPIAGPYVLGISNGAKMLVGVVMVFVIRASTDAPYWTIMAASFLGSLIVTGFVLLFAGRVRSMAALLITGIMIGSICTAVTNFLVTFADEAGIANLHSWSQGSFSAVSWRNLGFSSVVIFLCVAGAVFLSKPMTAYQLGENYARSMGVNIRAFRIALIALSSLLSAVVTALAGPISFVGVAVPHITRLLFGTSKPAVIIPGSFLFGSVFCMGCDLIARTAFSPSELQISTVTAVFGAPVVIALMLNRQRGKENG</sequence>
<protein>
    <submittedName>
        <fullName evidence="1">Iron ABC transporter permease</fullName>
    </submittedName>
</protein>
<gene>
    <name evidence="1" type="ORF">JYE49_14670</name>
</gene>
<dbReference type="Proteomes" id="UP000682782">
    <property type="component" value="Chromosome"/>
</dbReference>
<evidence type="ECO:0000313" key="2">
    <source>
        <dbReference type="Proteomes" id="UP000682782"/>
    </source>
</evidence>
<dbReference type="EMBL" id="CP068393">
    <property type="protein sequence ID" value="QUC67053.1"/>
    <property type="molecule type" value="Genomic_DNA"/>
</dbReference>
<proteinExistence type="predicted"/>
<accession>A0AC61N788</accession>
<reference evidence="1" key="1">
    <citation type="submission" date="2021-01" db="EMBL/GenBank/DDBJ databases">
        <title>Complete genome sequence of Clostridiales bacterium R-7.</title>
        <authorList>
            <person name="Mahoney-Kurpe S.C."/>
            <person name="Palevich N."/>
            <person name="Koike S."/>
            <person name="Moon C.D."/>
            <person name="Attwood G.T."/>
        </authorList>
    </citation>
    <scope>NUCLEOTIDE SEQUENCE</scope>
    <source>
        <strain evidence="1">R-7</strain>
    </source>
</reference>
<evidence type="ECO:0000313" key="1">
    <source>
        <dbReference type="EMBL" id="QUC67053.1"/>
    </source>
</evidence>
<keyword evidence="2" id="KW-1185">Reference proteome</keyword>
<name>A0AC61N788_9FIRM</name>
<organism evidence="1 2">
    <name type="scientific">Aristaeella hokkaidonensis</name>
    <dbReference type="NCBI Taxonomy" id="3046382"/>
    <lineage>
        <taxon>Bacteria</taxon>
        <taxon>Bacillati</taxon>
        <taxon>Bacillota</taxon>
        <taxon>Clostridia</taxon>
        <taxon>Eubacteriales</taxon>
        <taxon>Aristaeellaceae</taxon>
        <taxon>Aristaeella</taxon>
    </lineage>
</organism>